<dbReference type="PROSITE" id="PS50966">
    <property type="entry name" value="ZF_SWIM"/>
    <property type="match status" value="1"/>
</dbReference>
<keyword evidence="1" id="KW-0863">Zinc-finger</keyword>
<dbReference type="GO" id="GO:0008270">
    <property type="term" value="F:zinc ion binding"/>
    <property type="evidence" value="ECO:0007669"/>
    <property type="project" value="UniProtKB-KW"/>
</dbReference>
<dbReference type="AlphaFoldDB" id="A0AAU7CLD0"/>
<dbReference type="RefSeq" id="WP_406698596.1">
    <property type="nucleotide sequence ID" value="NZ_CP155447.1"/>
</dbReference>
<reference evidence="3" key="1">
    <citation type="submission" date="2024-05" db="EMBL/GenBank/DDBJ databases">
        <title>Planctomycetes of the genus Singulisphaera possess chitinolytic capabilities.</title>
        <authorList>
            <person name="Ivanova A."/>
        </authorList>
    </citation>
    <scope>NUCLEOTIDE SEQUENCE</scope>
    <source>
        <strain evidence="3">Ch08T</strain>
    </source>
</reference>
<keyword evidence="1" id="KW-0862">Zinc</keyword>
<organism evidence="3">
    <name type="scientific">Singulisphaera sp. Ch08</name>
    <dbReference type="NCBI Taxonomy" id="3120278"/>
    <lineage>
        <taxon>Bacteria</taxon>
        <taxon>Pseudomonadati</taxon>
        <taxon>Planctomycetota</taxon>
        <taxon>Planctomycetia</taxon>
        <taxon>Isosphaerales</taxon>
        <taxon>Isosphaeraceae</taxon>
        <taxon>Singulisphaera</taxon>
    </lineage>
</organism>
<dbReference type="InterPro" id="IPR007527">
    <property type="entry name" value="Znf_SWIM"/>
</dbReference>
<evidence type="ECO:0000256" key="1">
    <source>
        <dbReference type="PROSITE-ProRule" id="PRU00325"/>
    </source>
</evidence>
<protein>
    <recommendedName>
        <fullName evidence="2">SWIM-type domain-containing protein</fullName>
    </recommendedName>
</protein>
<gene>
    <name evidence="3" type="ORF">V5E97_06900</name>
</gene>
<proteinExistence type="predicted"/>
<name>A0AAU7CLD0_9BACT</name>
<feature type="domain" description="SWIM-type" evidence="2">
    <location>
        <begin position="42"/>
        <end position="82"/>
    </location>
</feature>
<dbReference type="EMBL" id="CP155447">
    <property type="protein sequence ID" value="XBH05747.1"/>
    <property type="molecule type" value="Genomic_DNA"/>
</dbReference>
<evidence type="ECO:0000259" key="2">
    <source>
        <dbReference type="PROSITE" id="PS50966"/>
    </source>
</evidence>
<accession>A0AAU7CLD0</accession>
<sequence length="198" mass="21791">MANTIAFLTVEIKGTNYGVETFLAETTLNKVVRLSKIDGTSYDVEQGWDRTTCTCPDYQRRHADLPYSDGCKHVRSLVSLSLIENVTPWTASEPKTVEVVEAAHEETHAGLALAVAELADDATDAEKGKPVRRKPGRKPISDTINWDSFGRRYAAGESRSVLAAEAGVSPTRFWNRVTKLGYSSPKNHYHAPKKGVTV</sequence>
<keyword evidence="1" id="KW-0479">Metal-binding</keyword>
<evidence type="ECO:0000313" key="3">
    <source>
        <dbReference type="EMBL" id="XBH05747.1"/>
    </source>
</evidence>